<feature type="repeat" description="ANK" evidence="3">
    <location>
        <begin position="727"/>
        <end position="755"/>
    </location>
</feature>
<feature type="region of interest" description="Disordered" evidence="4">
    <location>
        <begin position="191"/>
        <end position="238"/>
    </location>
</feature>
<sequence length="755" mass="83709">MDFRKLNSTKIKTINLGNIAEPRASIHRPASGLVAILLKKPNVIWGNRSWRSVSTKRSFPKELNDERSNDFLCQVVDDANVNLFDVKSFTLTRGDREFVLKDGQLVYKSLFDFIGTSNRKPYGAVVLTRGENPKALGILTCSDDATSTILPLLFPDSQIRCLNSDSSKTLPNPGTSISTGAGSIMEAEPLSSRAMAEESNTQEICDKEEEFADPRASLDINDSKREAEGSVRNASELVQRAAQTAFSRSKRGEGDKERQPATEIMMNTGNDTHSVTQGAEKDNGEIKVRVSLKIDCCPVEKAEQKEGHLTAVNPDAIPDNLPTKVLAAIADRYLKYLKPTNREGFSEFLQYLIDVRKVIIVGLDFGSLIITVECRSLKILDELWKDYRTGYLAKMAQQYLVTDYILKKFELVDVKLTTTFDEENYRVARERALLLQSAGHVTVKKVLTAGALSVENKKESMTTEVFPSTDADTPNRTAQRARGSRKRGKAPENQDQKGIKKLHSAAKNGDVAAIDSLLLLGIGIDARDESGRTPLVTAILNGQLQAIKYLIGNGADPLKRSHGWNSLHWASFFGHTDVIEFLIRHVPDIDSRADQDMTPVLIATRYGKLQTVEFLISKGANLDLRDDRGWSSLHWASDINRTDIIELLVSHMTDTDPRDTKDRTPLMRAAWYGKLQAVECLIGLGANPSLEDDDGWNSLHWALLSDNTAVIDTMLSHGVSAESKTKKGDTPLMLARRYGVPNAITYLLRKSAKSD</sequence>
<dbReference type="PROSITE" id="PS50088">
    <property type="entry name" value="ANK_REPEAT"/>
    <property type="match status" value="8"/>
</dbReference>
<evidence type="ECO:0000313" key="5">
    <source>
        <dbReference type="EMBL" id="PFX21728.1"/>
    </source>
</evidence>
<dbReference type="Proteomes" id="UP000225706">
    <property type="component" value="Unassembled WGS sequence"/>
</dbReference>
<keyword evidence="6" id="KW-1185">Reference proteome</keyword>
<comment type="caution">
    <text evidence="5">The sequence shown here is derived from an EMBL/GenBank/DDBJ whole genome shotgun (WGS) entry which is preliminary data.</text>
</comment>
<keyword evidence="1" id="KW-0677">Repeat</keyword>
<dbReference type="OrthoDB" id="1577640at2759"/>
<dbReference type="SMART" id="SM00248">
    <property type="entry name" value="ANK"/>
    <property type="match status" value="8"/>
</dbReference>
<dbReference type="Pfam" id="PF12796">
    <property type="entry name" value="Ank_2"/>
    <property type="match status" value="3"/>
</dbReference>
<dbReference type="SUPFAM" id="SSF48403">
    <property type="entry name" value="Ankyrin repeat"/>
    <property type="match status" value="1"/>
</dbReference>
<dbReference type="AlphaFoldDB" id="A0A2B4RZI2"/>
<feature type="repeat" description="ANK" evidence="3">
    <location>
        <begin position="661"/>
        <end position="693"/>
    </location>
</feature>
<organism evidence="5 6">
    <name type="scientific">Stylophora pistillata</name>
    <name type="common">Smooth cauliflower coral</name>
    <dbReference type="NCBI Taxonomy" id="50429"/>
    <lineage>
        <taxon>Eukaryota</taxon>
        <taxon>Metazoa</taxon>
        <taxon>Cnidaria</taxon>
        <taxon>Anthozoa</taxon>
        <taxon>Hexacorallia</taxon>
        <taxon>Scleractinia</taxon>
        <taxon>Astrocoeniina</taxon>
        <taxon>Pocilloporidae</taxon>
        <taxon>Stylophora</taxon>
    </lineage>
</organism>
<dbReference type="InterPro" id="IPR036770">
    <property type="entry name" value="Ankyrin_rpt-contain_sf"/>
</dbReference>
<name>A0A2B4RZI2_STYPI</name>
<feature type="repeat" description="ANK" evidence="3">
    <location>
        <begin position="694"/>
        <end position="726"/>
    </location>
</feature>
<protein>
    <submittedName>
        <fullName evidence="5">Ankyrin-3</fullName>
    </submittedName>
</protein>
<dbReference type="EMBL" id="LSMT01000265">
    <property type="protein sequence ID" value="PFX21728.1"/>
    <property type="molecule type" value="Genomic_DNA"/>
</dbReference>
<feature type="compositionally biased region" description="Basic and acidic residues" evidence="4">
    <location>
        <begin position="489"/>
        <end position="498"/>
    </location>
</feature>
<feature type="repeat" description="ANK" evidence="3">
    <location>
        <begin position="562"/>
        <end position="594"/>
    </location>
</feature>
<keyword evidence="2 3" id="KW-0040">ANK repeat</keyword>
<evidence type="ECO:0000256" key="4">
    <source>
        <dbReference type="SAM" id="MobiDB-lite"/>
    </source>
</evidence>
<dbReference type="InterPro" id="IPR002110">
    <property type="entry name" value="Ankyrin_rpt"/>
</dbReference>
<evidence type="ECO:0000256" key="3">
    <source>
        <dbReference type="PROSITE-ProRule" id="PRU00023"/>
    </source>
</evidence>
<feature type="region of interest" description="Disordered" evidence="4">
    <location>
        <begin position="164"/>
        <end position="183"/>
    </location>
</feature>
<feature type="region of interest" description="Disordered" evidence="4">
    <location>
        <begin position="460"/>
        <end position="498"/>
    </location>
</feature>
<dbReference type="Gene3D" id="1.25.40.20">
    <property type="entry name" value="Ankyrin repeat-containing domain"/>
    <property type="match status" value="1"/>
</dbReference>
<feature type="repeat" description="ANK" evidence="3">
    <location>
        <begin position="628"/>
        <end position="660"/>
    </location>
</feature>
<feature type="compositionally biased region" description="Polar residues" evidence="4">
    <location>
        <begin position="164"/>
        <end position="181"/>
    </location>
</feature>
<gene>
    <name evidence="5" type="primary">Ank3</name>
    <name evidence="5" type="ORF">AWC38_SpisGene13775</name>
</gene>
<accession>A0A2B4RZI2</accession>
<dbReference type="PROSITE" id="PS50297">
    <property type="entry name" value="ANK_REP_REGION"/>
    <property type="match status" value="7"/>
</dbReference>
<dbReference type="PANTHER" id="PTHR24171:SF9">
    <property type="entry name" value="ANKYRIN REPEAT DOMAIN-CONTAINING PROTEIN 39"/>
    <property type="match status" value="1"/>
</dbReference>
<evidence type="ECO:0000256" key="1">
    <source>
        <dbReference type="ARBA" id="ARBA00022737"/>
    </source>
</evidence>
<feature type="repeat" description="ANK" evidence="3">
    <location>
        <begin position="530"/>
        <end position="562"/>
    </location>
</feature>
<reference evidence="6" key="1">
    <citation type="journal article" date="2017" name="bioRxiv">
        <title>Comparative analysis of the genomes of Stylophora pistillata and Acropora digitifera provides evidence for extensive differences between species of corals.</title>
        <authorList>
            <person name="Voolstra C.R."/>
            <person name="Li Y."/>
            <person name="Liew Y.J."/>
            <person name="Baumgarten S."/>
            <person name="Zoccola D."/>
            <person name="Flot J.-F."/>
            <person name="Tambutte S."/>
            <person name="Allemand D."/>
            <person name="Aranda M."/>
        </authorList>
    </citation>
    <scope>NUCLEOTIDE SEQUENCE [LARGE SCALE GENOMIC DNA]</scope>
</reference>
<evidence type="ECO:0000313" key="6">
    <source>
        <dbReference type="Proteomes" id="UP000225706"/>
    </source>
</evidence>
<proteinExistence type="predicted"/>
<feature type="repeat" description="ANK" evidence="3">
    <location>
        <begin position="595"/>
        <end position="627"/>
    </location>
</feature>
<dbReference type="PANTHER" id="PTHR24171">
    <property type="entry name" value="ANKYRIN REPEAT DOMAIN-CONTAINING PROTEIN 39-RELATED"/>
    <property type="match status" value="1"/>
</dbReference>
<feature type="compositionally biased region" description="Polar residues" evidence="4">
    <location>
        <begin position="462"/>
        <end position="478"/>
    </location>
</feature>
<evidence type="ECO:0000256" key="2">
    <source>
        <dbReference type="ARBA" id="ARBA00023043"/>
    </source>
</evidence>
<feature type="repeat" description="ANK" evidence="3">
    <location>
        <begin position="497"/>
        <end position="529"/>
    </location>
</feature>